<accession>A0A4Y5SSP4</accession>
<evidence type="ECO:0000313" key="2">
    <source>
        <dbReference type="EMBL" id="QDA35734.1"/>
    </source>
</evidence>
<dbReference type="NCBIfam" id="NF033580">
    <property type="entry name" value="transpos_IS5_3"/>
    <property type="match status" value="1"/>
</dbReference>
<dbReference type="InterPro" id="IPR052909">
    <property type="entry name" value="Transposase_6_like"/>
</dbReference>
<sequence length="130" mass="15023">MIQGRKEWRATLTRRALTDAQWAIIEPFCLGKRSDPGQTGRDPRLFVEAVLWIVRTGAQWRELPDEFGKWNSVFKRFRRWVKADAFYRMFKILSTVADFEYAMIDGSIVKVHRSGQGANVWPAPSASGNF</sequence>
<name>A0A4Y5SSP4_9RHOB</name>
<dbReference type="EMBL" id="CP040758">
    <property type="protein sequence ID" value="QDA35734.1"/>
    <property type="molecule type" value="Genomic_DNA"/>
</dbReference>
<geneLocation type="plasmid" evidence="2 3">
    <name>unnamed7</name>
</geneLocation>
<evidence type="ECO:0000259" key="1">
    <source>
        <dbReference type="Pfam" id="PF13340"/>
    </source>
</evidence>
<keyword evidence="2" id="KW-0614">Plasmid</keyword>
<reference evidence="3" key="1">
    <citation type="submission" date="2019-05" db="EMBL/GenBank/DDBJ databases">
        <title>Tamlana fucoidanivorans sp. nov., isolated from the surface of algae collected from Fujian province in China.</title>
        <authorList>
            <person name="Li J."/>
        </authorList>
    </citation>
    <scope>NUCLEOTIDE SEQUENCE [LARGE SCALE GENOMIC DNA]</scope>
    <source>
        <strain evidence="3">2251</strain>
        <plasmid evidence="3">unnamed7</plasmid>
    </source>
</reference>
<protein>
    <submittedName>
        <fullName evidence="2">IS5 family transposase</fullName>
    </submittedName>
</protein>
<dbReference type="InterPro" id="IPR025161">
    <property type="entry name" value="IS402-like_dom"/>
</dbReference>
<gene>
    <name evidence="2" type="ORF">E4191_16345</name>
</gene>
<dbReference type="AlphaFoldDB" id="A0A4Y5SSP4"/>
<organism evidence="2 3">
    <name type="scientific">Paracoccus liaowanqingii</name>
    <dbReference type="NCBI Taxonomy" id="2560053"/>
    <lineage>
        <taxon>Bacteria</taxon>
        <taxon>Pseudomonadati</taxon>
        <taxon>Pseudomonadota</taxon>
        <taxon>Alphaproteobacteria</taxon>
        <taxon>Rhodobacterales</taxon>
        <taxon>Paracoccaceae</taxon>
        <taxon>Paracoccus</taxon>
    </lineage>
</organism>
<dbReference type="PANTHER" id="PTHR46637:SF1">
    <property type="entry name" value="BLL5188 PROTEIN"/>
    <property type="match status" value="1"/>
</dbReference>
<dbReference type="PANTHER" id="PTHR46637">
    <property type="entry name" value="TIS1421-TRANSPOSASE PROTEIN A"/>
    <property type="match status" value="1"/>
</dbReference>
<dbReference type="Proteomes" id="UP000296374">
    <property type="component" value="Plasmid unnamed7"/>
</dbReference>
<proteinExistence type="predicted"/>
<evidence type="ECO:0000313" key="3">
    <source>
        <dbReference type="Proteomes" id="UP000296374"/>
    </source>
</evidence>
<dbReference type="Pfam" id="PF13340">
    <property type="entry name" value="DUF4096"/>
    <property type="match status" value="1"/>
</dbReference>
<dbReference type="KEGG" id="plia:E4191_16345"/>
<feature type="domain" description="Insertion element IS402-like" evidence="1">
    <location>
        <begin position="17"/>
        <end position="90"/>
    </location>
</feature>